<organism evidence="7 8">
    <name type="scientific">Candidatus Hakubella thermalkaliphila</name>
    <dbReference type="NCBI Taxonomy" id="2754717"/>
    <lineage>
        <taxon>Bacteria</taxon>
        <taxon>Bacillati</taxon>
        <taxon>Actinomycetota</taxon>
        <taxon>Actinomycetota incertae sedis</taxon>
        <taxon>Candidatus Hakubellales</taxon>
        <taxon>Candidatus Hakubellaceae</taxon>
        <taxon>Candidatus Hakubella</taxon>
    </lineage>
</organism>
<dbReference type="Pfam" id="PF09094">
    <property type="entry name" value="AmyA-A_glucT_m"/>
    <property type="match status" value="1"/>
</dbReference>
<dbReference type="InterPro" id="IPR015179">
    <property type="entry name" value="A-amylase/a-glucTrfase_C"/>
</dbReference>
<dbReference type="InterPro" id="IPR028995">
    <property type="entry name" value="Glyco_hydro_57/38_cen_sf"/>
</dbReference>
<feature type="compositionally biased region" description="Low complexity" evidence="3">
    <location>
        <begin position="497"/>
        <end position="507"/>
    </location>
</feature>
<dbReference type="InterPro" id="IPR011330">
    <property type="entry name" value="Glyco_hydro/deAcase_b/a-brl"/>
</dbReference>
<dbReference type="GO" id="GO:0030246">
    <property type="term" value="F:carbohydrate binding"/>
    <property type="evidence" value="ECO:0007669"/>
    <property type="project" value="InterPro"/>
</dbReference>
<feature type="domain" description="Alpha-amylase/4-alpha-glucanotransferase central" evidence="5">
    <location>
        <begin position="335"/>
        <end position="409"/>
    </location>
</feature>
<dbReference type="Pfam" id="PF09095">
    <property type="entry name" value="AmyA-gluTrfs_C"/>
    <property type="match status" value="1"/>
</dbReference>
<feature type="region of interest" description="Disordered" evidence="3">
    <location>
        <begin position="213"/>
        <end position="243"/>
    </location>
</feature>
<keyword evidence="2" id="KW-0119">Carbohydrate metabolism</keyword>
<evidence type="ECO:0000256" key="1">
    <source>
        <dbReference type="ARBA" id="ARBA00006821"/>
    </source>
</evidence>
<comment type="similarity">
    <text evidence="1">Belongs to the glycosyl hydrolase 57 family.</text>
</comment>
<keyword evidence="7" id="KW-0808">Transferase</keyword>
<reference evidence="7 8" key="1">
    <citation type="journal article" date="2020" name="Front. Microbiol.">
        <title>Single-cell genomics of novel Actinobacteria with the Wood-Ljungdahl pathway discovered in a serpentinizing system.</title>
        <authorList>
            <person name="Merino N."/>
            <person name="Kawai M."/>
            <person name="Boyd E.S."/>
            <person name="Colman D.R."/>
            <person name="McGlynn S.E."/>
            <person name="Nealson K.H."/>
            <person name="Kurokawa K."/>
            <person name="Hongoh Y."/>
        </authorList>
    </citation>
    <scope>NUCLEOTIDE SEQUENCE [LARGE SCALE GENOMIC DNA]</scope>
    <source>
        <strain evidence="7 8">S06</strain>
    </source>
</reference>
<dbReference type="SUPFAM" id="SSF74650">
    <property type="entry name" value="Galactose mutarotase-like"/>
    <property type="match status" value="1"/>
</dbReference>
<evidence type="ECO:0000259" key="4">
    <source>
        <dbReference type="Pfam" id="PF03065"/>
    </source>
</evidence>
<feature type="domain" description="Glycoside hydrolase family 57 N-terminal" evidence="4">
    <location>
        <begin position="12"/>
        <end position="207"/>
    </location>
</feature>
<dbReference type="GO" id="GO:0016740">
    <property type="term" value="F:transferase activity"/>
    <property type="evidence" value="ECO:0007669"/>
    <property type="project" value="UniProtKB-KW"/>
</dbReference>
<evidence type="ECO:0000313" key="8">
    <source>
        <dbReference type="Proteomes" id="UP000580051"/>
    </source>
</evidence>
<dbReference type="PANTHER" id="PTHR36306">
    <property type="entry name" value="ALPHA-AMYLASE-RELATED-RELATED"/>
    <property type="match status" value="1"/>
</dbReference>
<dbReference type="InterPro" id="IPR015178">
    <property type="entry name" value="A-amylase/a-glucTrfase_central"/>
</dbReference>
<dbReference type="Gene3D" id="2.70.98.10">
    <property type="match status" value="1"/>
</dbReference>
<dbReference type="EMBL" id="BLRV01000071">
    <property type="protein sequence ID" value="GFP21617.1"/>
    <property type="molecule type" value="Genomic_DNA"/>
</dbReference>
<evidence type="ECO:0000313" key="7">
    <source>
        <dbReference type="EMBL" id="GFP21617.1"/>
    </source>
</evidence>
<name>A0A6V8NNC9_9ACTN</name>
<dbReference type="InterPro" id="IPR052046">
    <property type="entry name" value="GH57_Enzymes"/>
</dbReference>
<dbReference type="InterPro" id="IPR004300">
    <property type="entry name" value="Glyco_hydro_57_N"/>
</dbReference>
<evidence type="ECO:0000256" key="3">
    <source>
        <dbReference type="SAM" id="MobiDB-lite"/>
    </source>
</evidence>
<feature type="region of interest" description="Disordered" evidence="3">
    <location>
        <begin position="488"/>
        <end position="522"/>
    </location>
</feature>
<evidence type="ECO:0000259" key="6">
    <source>
        <dbReference type="Pfam" id="PF09095"/>
    </source>
</evidence>
<dbReference type="Proteomes" id="UP000580051">
    <property type="component" value="Unassembled WGS sequence"/>
</dbReference>
<gene>
    <name evidence="7" type="ORF">HKBW3S06_00844</name>
</gene>
<proteinExistence type="inferred from homology"/>
<dbReference type="PANTHER" id="PTHR36306:SF1">
    <property type="entry name" value="ALPHA-AMYLASE-RELATED"/>
    <property type="match status" value="1"/>
</dbReference>
<feature type="domain" description="Glycoside hydrolase family 57 N-terminal" evidence="4">
    <location>
        <begin position="258"/>
        <end position="322"/>
    </location>
</feature>
<dbReference type="InterPro" id="IPR014718">
    <property type="entry name" value="GH-type_carb-bd"/>
</dbReference>
<evidence type="ECO:0000256" key="2">
    <source>
        <dbReference type="ARBA" id="ARBA00023277"/>
    </source>
</evidence>
<feature type="compositionally biased region" description="Basic and acidic residues" evidence="3">
    <location>
        <begin position="510"/>
        <end position="522"/>
    </location>
</feature>
<dbReference type="CDD" id="cd10793">
    <property type="entry name" value="GH57N_TLGT_like"/>
    <property type="match status" value="1"/>
</dbReference>
<dbReference type="Pfam" id="PF03065">
    <property type="entry name" value="Glyco_hydro_57"/>
    <property type="match status" value="2"/>
</dbReference>
<comment type="caution">
    <text evidence="7">The sequence shown here is derived from an EMBL/GenBank/DDBJ whole genome shotgun (WGS) entry which is preliminary data.</text>
</comment>
<evidence type="ECO:0000259" key="5">
    <source>
        <dbReference type="Pfam" id="PF09094"/>
    </source>
</evidence>
<dbReference type="GO" id="GO:0005975">
    <property type="term" value="P:carbohydrate metabolic process"/>
    <property type="evidence" value="ECO:0007669"/>
    <property type="project" value="InterPro"/>
</dbReference>
<dbReference type="SUPFAM" id="SSF88713">
    <property type="entry name" value="Glycoside hydrolase/deacetylase"/>
    <property type="match status" value="1"/>
</dbReference>
<sequence>MVTMDRKINLCLGFHNHQPVGNFDFVFEEVYQKAYRPLLEVLLRHPAIKVTFHYTGVLLDWLQAKRPELLDMIREGAQKGQIELKTGGYYEPIHPIIPDDDKREQIWRMNETLGQLFGVRPRGMWLAERVWEPHLAKILAECGVEYVVVDDHHFKLVGLKDEDLRGYYITEEQGVTLKVFPIDMKLRYLVPFQSPAETLAYLRRVVQETVEGNACSENQEGRKRENGEDSESEGWGKEDRAVRGAGTRGLASVESLEREPLLVLDDDGEKLGAWPGTYEQVYERGWLEEFLSLLERESTWIRTVHFSEYLDRCPPLGRIYLPNAAYAEMLEWSGGFWRNFLIKYPESNNMHKKMLYVRDKVRRAGDKEAYRELLSAQCNDAYWHGVFGGLYLPHLRSAIFRHLIRAEVLAEKKLHQEKNFLFQEVVDLDRDGRPEVVISNACLNLYLDPAEGGTIFEIDYKPALHNLTDTLARRREAYHQKLLQLAGEGEGAEVEGAEVGTETTEGESGQEGKEGQASEGKEQVRTIHEIITVKEAGLDKFLFYDQCRNVCLRDHFLAPETGWEQFWRRAHHEEGAFWQKEYDFYIHELDREVVVSLSREGFLKKGGLEGEVCGPLLITKKIRLPEDGSAVHLEYELHNRSQRFLDTILGVEFHFALLSGYDVGGGAYFLPGRELEERQLASQGVEQEVEAVGVRSELLGLELELYLGQRAELWRFPIETVSQSEAGFERVYQSSCLVPRWKIELKPQELWRNQMRLEIKALGETGSKISDLKVWTLSESRRRI</sequence>
<dbReference type="Gene3D" id="3.20.110.20">
    <property type="match status" value="1"/>
</dbReference>
<accession>A0A6V8NNC9</accession>
<dbReference type="AlphaFoldDB" id="A0A6V8NNC9"/>
<feature type="domain" description="Alpha-amylase/4-alpha-glucanotransferase C-terminal" evidence="6">
    <location>
        <begin position="427"/>
        <end position="752"/>
    </location>
</feature>
<protein>
    <submittedName>
        <fullName evidence="7">4-alpha-glucanotransferase</fullName>
    </submittedName>
</protein>
<dbReference type="SUPFAM" id="SSF88688">
    <property type="entry name" value="Families 57/38 glycoside transferase middle domain"/>
    <property type="match status" value="1"/>
</dbReference>
<dbReference type="InterPro" id="IPR011013">
    <property type="entry name" value="Gal_mutarotase_sf_dom"/>
</dbReference>